<keyword evidence="3 10" id="KW-0813">Transport</keyword>
<dbReference type="InterPro" id="IPR012910">
    <property type="entry name" value="Plug_dom"/>
</dbReference>
<dbReference type="PANTHER" id="PTHR32552:SF83">
    <property type="entry name" value="BLR3904 PROTEIN"/>
    <property type="match status" value="1"/>
</dbReference>
<dbReference type="Gene3D" id="2.40.170.20">
    <property type="entry name" value="TonB-dependent receptor, beta-barrel domain"/>
    <property type="match status" value="1"/>
</dbReference>
<accession>A0ABS7JX92</accession>
<feature type="domain" description="TonB-dependent receptor plug" evidence="14">
    <location>
        <begin position="64"/>
        <end position="160"/>
    </location>
</feature>
<keyword evidence="9 10" id="KW-0998">Cell outer membrane</keyword>
<dbReference type="Gene3D" id="2.170.130.10">
    <property type="entry name" value="TonB-dependent receptor, plug domain"/>
    <property type="match status" value="1"/>
</dbReference>
<dbReference type="InterPro" id="IPR037066">
    <property type="entry name" value="Plug_dom_sf"/>
</dbReference>
<sequence>MRDRFSRAALLAGAAFLATATAAQADDMAQPERDYLPSDIVVTGTFEGYDVTDGSTGTKTPTPLIDVPQAATMITEDQLEDQAITQLNEALRYVPGVSLDTGEGHRDQVYIRGQASTADFYLDGLRDDAQYYRSLYNVARVEVLKGSNALIFGRGGGGGIINRVSKTAKFTGTELGFDASVDSFGAFALSADVNETLSDTVALRLNTTYEEFASHRDFYDGRFIGVSPTASFRLGETTTLTAHYTYDDDSRVTDRGIPSLDDGDANTADGPLRGFDKTFFGNRDFNRATNIAHIARLRLDHEFSDELSVNVSGQFADYDKFYANVVPSGSDGTVVDLGGYTSTTDRQNWIGQANLVWDTDFGGIGSTFLAGFEVGDQSTNSLRTEVDFGGGVEDITRPLQRLIPVPAVGIGRTTNSRETDLGTFSAYVQEQLDFGIVQLVGGLRFDRFDLEATDLIDPTAPVTTDRVDEKWSPRLGVIVKPQESLSLYASYSTSFLPQSGDQFSSLSSTDAQLEPEKFENYELGAKWAITPKLFATAAIFRLDRSNTTAADPANPGFVILTGSSRVEGFEASLAGEILPNWQASLGYTYLDGEIRTDTDRAAAGTPLQQLPTHQIALWNRVDLTENFGLGAGVVYQDEQFASISGDVILPDYVRVDAAAYYAVSERVSIQLNIENLFDVNYYPSAHGDNNIQPAEPFSARIGVRLAL</sequence>
<dbReference type="Pfam" id="PF07715">
    <property type="entry name" value="Plug"/>
    <property type="match status" value="1"/>
</dbReference>
<feature type="signal peptide" evidence="12">
    <location>
        <begin position="1"/>
        <end position="25"/>
    </location>
</feature>
<dbReference type="PANTHER" id="PTHR32552">
    <property type="entry name" value="FERRICHROME IRON RECEPTOR-RELATED"/>
    <property type="match status" value="1"/>
</dbReference>
<name>A0ABS7JX92_9SPHN</name>
<dbReference type="InterPro" id="IPR039426">
    <property type="entry name" value="TonB-dep_rcpt-like"/>
</dbReference>
<dbReference type="InterPro" id="IPR000531">
    <property type="entry name" value="Beta-barrel_TonB"/>
</dbReference>
<comment type="subcellular location">
    <subcellularLocation>
        <location evidence="1 10">Cell outer membrane</location>
        <topology evidence="1 10">Multi-pass membrane protein</topology>
    </subcellularLocation>
</comment>
<protein>
    <submittedName>
        <fullName evidence="15">TonB-dependent siderophore receptor</fullName>
    </submittedName>
</protein>
<feature type="domain" description="TonB-dependent receptor-like beta-barrel" evidence="13">
    <location>
        <begin position="232"/>
        <end position="676"/>
    </location>
</feature>
<dbReference type="PROSITE" id="PS52016">
    <property type="entry name" value="TONB_DEPENDENT_REC_3"/>
    <property type="match status" value="1"/>
</dbReference>
<evidence type="ECO:0000256" key="3">
    <source>
        <dbReference type="ARBA" id="ARBA00022448"/>
    </source>
</evidence>
<gene>
    <name evidence="15" type="ORF">K3181_12295</name>
</gene>
<evidence type="ECO:0000259" key="13">
    <source>
        <dbReference type="Pfam" id="PF00593"/>
    </source>
</evidence>
<dbReference type="SUPFAM" id="SSF56935">
    <property type="entry name" value="Porins"/>
    <property type="match status" value="1"/>
</dbReference>
<evidence type="ECO:0000256" key="5">
    <source>
        <dbReference type="ARBA" id="ARBA00022692"/>
    </source>
</evidence>
<evidence type="ECO:0000259" key="14">
    <source>
        <dbReference type="Pfam" id="PF07715"/>
    </source>
</evidence>
<proteinExistence type="inferred from homology"/>
<evidence type="ECO:0000256" key="12">
    <source>
        <dbReference type="SAM" id="SignalP"/>
    </source>
</evidence>
<keyword evidence="5 10" id="KW-0812">Transmembrane</keyword>
<dbReference type="Proteomes" id="UP000782554">
    <property type="component" value="Unassembled WGS sequence"/>
</dbReference>
<evidence type="ECO:0000256" key="4">
    <source>
        <dbReference type="ARBA" id="ARBA00022452"/>
    </source>
</evidence>
<evidence type="ECO:0000256" key="6">
    <source>
        <dbReference type="ARBA" id="ARBA00023077"/>
    </source>
</evidence>
<comment type="caution">
    <text evidence="15">The sequence shown here is derived from an EMBL/GenBank/DDBJ whole genome shotgun (WGS) entry which is preliminary data.</text>
</comment>
<feature type="chain" id="PRO_5045757988" evidence="12">
    <location>
        <begin position="26"/>
        <end position="707"/>
    </location>
</feature>
<evidence type="ECO:0000256" key="11">
    <source>
        <dbReference type="RuleBase" id="RU003357"/>
    </source>
</evidence>
<evidence type="ECO:0000256" key="8">
    <source>
        <dbReference type="ARBA" id="ARBA00023170"/>
    </source>
</evidence>
<dbReference type="NCBIfam" id="TIGR01783">
    <property type="entry name" value="TonB-siderophor"/>
    <property type="match status" value="1"/>
</dbReference>
<evidence type="ECO:0000313" key="16">
    <source>
        <dbReference type="Proteomes" id="UP000782554"/>
    </source>
</evidence>
<keyword evidence="7 10" id="KW-0472">Membrane</keyword>
<keyword evidence="6 11" id="KW-0798">TonB box</keyword>
<comment type="similarity">
    <text evidence="2 10 11">Belongs to the TonB-dependent receptor family.</text>
</comment>
<evidence type="ECO:0000256" key="2">
    <source>
        <dbReference type="ARBA" id="ARBA00009810"/>
    </source>
</evidence>
<dbReference type="InterPro" id="IPR010105">
    <property type="entry name" value="TonB_sidphr_rcpt"/>
</dbReference>
<evidence type="ECO:0000256" key="1">
    <source>
        <dbReference type="ARBA" id="ARBA00004571"/>
    </source>
</evidence>
<keyword evidence="4 10" id="KW-1134">Transmembrane beta strand</keyword>
<evidence type="ECO:0000313" key="15">
    <source>
        <dbReference type="EMBL" id="MBX7502224.1"/>
    </source>
</evidence>
<dbReference type="InterPro" id="IPR036942">
    <property type="entry name" value="Beta-barrel_TonB_sf"/>
</dbReference>
<keyword evidence="8 15" id="KW-0675">Receptor</keyword>
<organism evidence="15 16">
    <name type="scientific">Qipengyuania mesophila</name>
    <dbReference type="NCBI Taxonomy" id="2867246"/>
    <lineage>
        <taxon>Bacteria</taxon>
        <taxon>Pseudomonadati</taxon>
        <taxon>Pseudomonadota</taxon>
        <taxon>Alphaproteobacteria</taxon>
        <taxon>Sphingomonadales</taxon>
        <taxon>Erythrobacteraceae</taxon>
        <taxon>Qipengyuania</taxon>
    </lineage>
</organism>
<reference evidence="15 16" key="1">
    <citation type="submission" date="2021-08" db="EMBL/GenBank/DDBJ databases">
        <title>Comparative Genomics Analysis of the Genus Qipengyuania Reveals Extensive Genetic Diversity and Metabolic Versatility, Including the Description of Fifteen Novel Species.</title>
        <authorList>
            <person name="Liu Y."/>
        </authorList>
    </citation>
    <scope>NUCLEOTIDE SEQUENCE [LARGE SCALE GENOMIC DNA]</scope>
    <source>
        <strain evidence="15 16">YG27</strain>
    </source>
</reference>
<dbReference type="EMBL" id="JAIGNU010000002">
    <property type="protein sequence ID" value="MBX7502224.1"/>
    <property type="molecule type" value="Genomic_DNA"/>
</dbReference>
<keyword evidence="12" id="KW-0732">Signal</keyword>
<dbReference type="RefSeq" id="WP_221603383.1">
    <property type="nucleotide sequence ID" value="NZ_JAIGNU010000002.1"/>
</dbReference>
<evidence type="ECO:0000256" key="9">
    <source>
        <dbReference type="ARBA" id="ARBA00023237"/>
    </source>
</evidence>
<keyword evidence="16" id="KW-1185">Reference proteome</keyword>
<evidence type="ECO:0000256" key="10">
    <source>
        <dbReference type="PROSITE-ProRule" id="PRU01360"/>
    </source>
</evidence>
<dbReference type="Pfam" id="PF00593">
    <property type="entry name" value="TonB_dep_Rec_b-barrel"/>
    <property type="match status" value="1"/>
</dbReference>
<dbReference type="CDD" id="cd01347">
    <property type="entry name" value="ligand_gated_channel"/>
    <property type="match status" value="1"/>
</dbReference>
<evidence type="ECO:0000256" key="7">
    <source>
        <dbReference type="ARBA" id="ARBA00023136"/>
    </source>
</evidence>